<dbReference type="PANTHER" id="PTHR30137">
    <property type="entry name" value="LUCIFERASE-LIKE MONOOXYGENASE"/>
    <property type="match status" value="1"/>
</dbReference>
<sequence length="353" mass="38637">MAKHLDFGLDTFGDVMADDEGRPLTQAQALRNVVEQGVLADKVGVDFFAVGEHHRDDYAISAPEVVLAAIAARTQRVRLGSAVTVLSSDDPIRVYQRFATVDAISNGRAEIILGRGSFTESFPLFGFNLDDYETLFTEKLDLFTHLLRENASAGGVNWTGNLRAPLVSQHVYPLPESGTMKTWIGVGGSPESVVRAATYGLPMMLAIIGGGASRFKPYAELYRKAFTQLGTPVQPLGVHSPGYIADTDEAAKEEFFPAFKANRDRIGRERGWPPIGREEFEREVAVGSLYLGSPETVAQKIARTVRALDLDHFDLKYSAGPLGHAQAMRAIELYGTKVIPRVREILAEEKVEA</sequence>
<evidence type="ECO:0000313" key="4">
    <source>
        <dbReference type="EMBL" id="MDQ0512680.1"/>
    </source>
</evidence>
<proteinExistence type="predicted"/>
<dbReference type="InterPro" id="IPR050766">
    <property type="entry name" value="Bact_Lucif_Oxidored"/>
</dbReference>
<comment type="caution">
    <text evidence="4">The sequence shown here is derived from an EMBL/GenBank/DDBJ whole genome shotgun (WGS) entry which is preliminary data.</text>
</comment>
<evidence type="ECO:0000259" key="3">
    <source>
        <dbReference type="Pfam" id="PF00296"/>
    </source>
</evidence>
<keyword evidence="5" id="KW-1185">Reference proteome</keyword>
<evidence type="ECO:0000313" key="5">
    <source>
        <dbReference type="Proteomes" id="UP001235094"/>
    </source>
</evidence>
<dbReference type="NCBIfam" id="TIGR03858">
    <property type="entry name" value="LLM_2I7G"/>
    <property type="match status" value="1"/>
</dbReference>
<reference evidence="4 5" key="1">
    <citation type="submission" date="2023-07" db="EMBL/GenBank/DDBJ databases">
        <title>Genomic Encyclopedia of Type Strains, Phase IV (KMG-IV): sequencing the most valuable type-strain genomes for metagenomic binning, comparative biology and taxonomic classification.</title>
        <authorList>
            <person name="Goeker M."/>
        </authorList>
    </citation>
    <scope>NUCLEOTIDE SEQUENCE [LARGE SCALE GENOMIC DNA]</scope>
    <source>
        <strain evidence="4 5">DSM 15561</strain>
    </source>
</reference>
<evidence type="ECO:0000256" key="2">
    <source>
        <dbReference type="ARBA" id="ARBA00023033"/>
    </source>
</evidence>
<dbReference type="SUPFAM" id="SSF51679">
    <property type="entry name" value="Bacterial luciferase-like"/>
    <property type="match status" value="1"/>
</dbReference>
<protein>
    <submittedName>
        <fullName evidence="4">LLM family oxidoreductase</fullName>
    </submittedName>
</protein>
<feature type="domain" description="Luciferase-like" evidence="3">
    <location>
        <begin position="22"/>
        <end position="307"/>
    </location>
</feature>
<dbReference type="InterPro" id="IPR036661">
    <property type="entry name" value="Luciferase-like_sf"/>
</dbReference>
<dbReference type="Pfam" id="PF00296">
    <property type="entry name" value="Bac_luciferase"/>
    <property type="match status" value="1"/>
</dbReference>
<dbReference type="Proteomes" id="UP001235094">
    <property type="component" value="Unassembled WGS sequence"/>
</dbReference>
<dbReference type="EMBL" id="JAUSVR010000015">
    <property type="protein sequence ID" value="MDQ0512680.1"/>
    <property type="molecule type" value="Genomic_DNA"/>
</dbReference>
<keyword evidence="2" id="KW-0503">Monooxygenase</keyword>
<dbReference type="InterPro" id="IPR011251">
    <property type="entry name" value="Luciferase-like_dom"/>
</dbReference>
<dbReference type="PANTHER" id="PTHR30137:SF8">
    <property type="entry name" value="BLR5498 PROTEIN"/>
    <property type="match status" value="1"/>
</dbReference>
<evidence type="ECO:0000256" key="1">
    <source>
        <dbReference type="ARBA" id="ARBA00023002"/>
    </source>
</evidence>
<dbReference type="RefSeq" id="WP_306891356.1">
    <property type="nucleotide sequence ID" value="NZ_JAUSVR010000015.1"/>
</dbReference>
<gene>
    <name evidence="4" type="ORF">QOZ99_003592</name>
</gene>
<dbReference type="Gene3D" id="3.20.20.30">
    <property type="entry name" value="Luciferase-like domain"/>
    <property type="match status" value="1"/>
</dbReference>
<name>A0ABU0LVH0_9HYPH</name>
<accession>A0ABU0LVH0</accession>
<keyword evidence="1" id="KW-0560">Oxidoreductase</keyword>
<dbReference type="InterPro" id="IPR022290">
    <property type="entry name" value="LLM_Atu2307-like"/>
</dbReference>
<organism evidence="4 5">
    <name type="scientific">Ancylobacter amanitiformis</name>
    <dbReference type="NCBI Taxonomy" id="217069"/>
    <lineage>
        <taxon>Bacteria</taxon>
        <taxon>Pseudomonadati</taxon>
        <taxon>Pseudomonadota</taxon>
        <taxon>Alphaproteobacteria</taxon>
        <taxon>Hyphomicrobiales</taxon>
        <taxon>Xanthobacteraceae</taxon>
        <taxon>Ancylobacter</taxon>
    </lineage>
</organism>